<sequence length="397" mass="43608">MVGLRTLCGQRAIHFLPTMLVIFTLPLKSPGSPNFTSINAMYVGITAIRSRESFFNMTSSRLLANRTPVVSPVRVATGNSFWAVVIGIDDYQGQPLAGCVFDATSFFQYLTADLRVPTDHVALLLGTTPQSCNQAPDATSILATRANIVDTFLRLSTNPQIQNGDNIIIYFSGHGACYRCCDYDPYKGTIAETGTIEALCPMDRNPNAQEANKLIPDISDREISTILAEIHRIKGHHITVILDCCHASGVTRDVPIGRSLAVARQVRPLYTSGEIAAMLAAGQEILEKLEKNDDGSSRYKSIFEGDWKTVSKGIHVMLAACRSFELATEVRCGENTHGVFTEQLLRKLREVGVVGELPTYLAFAKDIGLSELKQYPMVVGDNKGERLWFTVRPRACC</sequence>
<evidence type="ECO:0000259" key="2">
    <source>
        <dbReference type="Pfam" id="PF00656"/>
    </source>
</evidence>
<reference evidence="3" key="1">
    <citation type="submission" date="2023-06" db="EMBL/GenBank/DDBJ databases">
        <authorList>
            <consortium name="Lawrence Berkeley National Laboratory"/>
            <person name="Ahrendt S."/>
            <person name="Sahu N."/>
            <person name="Indic B."/>
            <person name="Wong-Bajracharya J."/>
            <person name="Merenyi Z."/>
            <person name="Ke H.-M."/>
            <person name="Monk M."/>
            <person name="Kocsube S."/>
            <person name="Drula E."/>
            <person name="Lipzen A."/>
            <person name="Balint B."/>
            <person name="Henrissat B."/>
            <person name="Andreopoulos B."/>
            <person name="Martin F.M."/>
            <person name="Harder C.B."/>
            <person name="Rigling D."/>
            <person name="Ford K.L."/>
            <person name="Foster G.D."/>
            <person name="Pangilinan J."/>
            <person name="Papanicolaou A."/>
            <person name="Barry K."/>
            <person name="LaButti K."/>
            <person name="Viragh M."/>
            <person name="Koriabine M."/>
            <person name="Yan M."/>
            <person name="Riley R."/>
            <person name="Champramary S."/>
            <person name="Plett K.L."/>
            <person name="Tsai I.J."/>
            <person name="Slot J."/>
            <person name="Sipos G."/>
            <person name="Plett J."/>
            <person name="Nagy L.G."/>
            <person name="Grigoriev I.V."/>
        </authorList>
    </citation>
    <scope>NUCLEOTIDE SEQUENCE</scope>
    <source>
        <strain evidence="3">HWK02</strain>
    </source>
</reference>
<dbReference type="GO" id="GO:0005737">
    <property type="term" value="C:cytoplasm"/>
    <property type="evidence" value="ECO:0007669"/>
    <property type="project" value="TreeGrafter"/>
</dbReference>
<evidence type="ECO:0000313" key="4">
    <source>
        <dbReference type="Proteomes" id="UP001175228"/>
    </source>
</evidence>
<protein>
    <recommendedName>
        <fullName evidence="2">Peptidase C14 caspase domain-containing protein</fullName>
    </recommendedName>
</protein>
<keyword evidence="4" id="KW-1185">Reference proteome</keyword>
<evidence type="ECO:0000256" key="1">
    <source>
        <dbReference type="ARBA" id="ARBA00009005"/>
    </source>
</evidence>
<dbReference type="AlphaFoldDB" id="A0AA39Q754"/>
<dbReference type="InterPro" id="IPR011600">
    <property type="entry name" value="Pept_C14_caspase"/>
</dbReference>
<dbReference type="PANTHER" id="PTHR48104">
    <property type="entry name" value="METACASPASE-4"/>
    <property type="match status" value="1"/>
</dbReference>
<feature type="domain" description="Peptidase C14 caspase" evidence="2">
    <location>
        <begin position="82"/>
        <end position="359"/>
    </location>
</feature>
<name>A0AA39Q754_9AGAR</name>
<organism evidence="3 4">
    <name type="scientific">Armillaria luteobubalina</name>
    <dbReference type="NCBI Taxonomy" id="153913"/>
    <lineage>
        <taxon>Eukaryota</taxon>
        <taxon>Fungi</taxon>
        <taxon>Dikarya</taxon>
        <taxon>Basidiomycota</taxon>
        <taxon>Agaricomycotina</taxon>
        <taxon>Agaricomycetes</taxon>
        <taxon>Agaricomycetidae</taxon>
        <taxon>Agaricales</taxon>
        <taxon>Marasmiineae</taxon>
        <taxon>Physalacriaceae</taxon>
        <taxon>Armillaria</taxon>
    </lineage>
</organism>
<dbReference type="Proteomes" id="UP001175228">
    <property type="component" value="Unassembled WGS sequence"/>
</dbReference>
<dbReference type="EMBL" id="JAUEPU010000013">
    <property type="protein sequence ID" value="KAK0497508.1"/>
    <property type="molecule type" value="Genomic_DNA"/>
</dbReference>
<comment type="similarity">
    <text evidence="1">Belongs to the peptidase C14B family.</text>
</comment>
<accession>A0AA39Q754</accession>
<dbReference type="Gene3D" id="3.40.50.1460">
    <property type="match status" value="1"/>
</dbReference>
<gene>
    <name evidence="3" type="ORF">EDD18DRAFT_1162586</name>
</gene>
<dbReference type="GO" id="GO:0006508">
    <property type="term" value="P:proteolysis"/>
    <property type="evidence" value="ECO:0007669"/>
    <property type="project" value="InterPro"/>
</dbReference>
<comment type="caution">
    <text evidence="3">The sequence shown here is derived from an EMBL/GenBank/DDBJ whole genome shotgun (WGS) entry which is preliminary data.</text>
</comment>
<dbReference type="Pfam" id="PF00656">
    <property type="entry name" value="Peptidase_C14"/>
    <property type="match status" value="1"/>
</dbReference>
<dbReference type="PANTHER" id="PTHR48104:SF30">
    <property type="entry name" value="METACASPASE-1"/>
    <property type="match status" value="1"/>
</dbReference>
<dbReference type="InterPro" id="IPR050452">
    <property type="entry name" value="Metacaspase"/>
</dbReference>
<proteinExistence type="inferred from homology"/>
<dbReference type="GO" id="GO:0004197">
    <property type="term" value="F:cysteine-type endopeptidase activity"/>
    <property type="evidence" value="ECO:0007669"/>
    <property type="project" value="InterPro"/>
</dbReference>
<evidence type="ECO:0000313" key="3">
    <source>
        <dbReference type="EMBL" id="KAK0497508.1"/>
    </source>
</evidence>